<dbReference type="RefSeq" id="WP_092208957.1">
    <property type="nucleotide sequence ID" value="NZ_FMUX01000002.1"/>
</dbReference>
<dbReference type="Proteomes" id="UP000198870">
    <property type="component" value="Unassembled WGS sequence"/>
</dbReference>
<protein>
    <submittedName>
        <fullName evidence="7">Energy-coupling factor transport system permease protein</fullName>
    </submittedName>
</protein>
<reference evidence="7 8" key="1">
    <citation type="submission" date="2016-10" db="EMBL/GenBank/DDBJ databases">
        <authorList>
            <person name="de Groot N.N."/>
        </authorList>
    </citation>
    <scope>NUCLEOTIDE SEQUENCE [LARGE SCALE GENOMIC DNA]</scope>
    <source>
        <strain evidence="7 8">AA1</strain>
    </source>
</reference>
<name>A0A1G5C706_9BACT</name>
<evidence type="ECO:0000313" key="7">
    <source>
        <dbReference type="EMBL" id="SCX98107.1"/>
    </source>
</evidence>
<organism evidence="7 8">
    <name type="scientific">Desulfoluna spongiiphila</name>
    <dbReference type="NCBI Taxonomy" id="419481"/>
    <lineage>
        <taxon>Bacteria</taxon>
        <taxon>Pseudomonadati</taxon>
        <taxon>Thermodesulfobacteriota</taxon>
        <taxon>Desulfobacteria</taxon>
        <taxon>Desulfobacterales</taxon>
        <taxon>Desulfolunaceae</taxon>
        <taxon>Desulfoluna</taxon>
    </lineage>
</organism>
<keyword evidence="5 6" id="KW-0472">Membrane</keyword>
<dbReference type="STRING" id="419481.SAMN05216233_102416"/>
<dbReference type="OrthoDB" id="509049at2"/>
<evidence type="ECO:0000256" key="6">
    <source>
        <dbReference type="SAM" id="Phobius"/>
    </source>
</evidence>
<gene>
    <name evidence="7" type="ORF">SAMN05216233_102416</name>
</gene>
<dbReference type="GO" id="GO:0005886">
    <property type="term" value="C:plasma membrane"/>
    <property type="evidence" value="ECO:0007669"/>
    <property type="project" value="UniProtKB-ARBA"/>
</dbReference>
<evidence type="ECO:0000313" key="8">
    <source>
        <dbReference type="Proteomes" id="UP000198870"/>
    </source>
</evidence>
<keyword evidence="2" id="KW-1003">Cell membrane</keyword>
<evidence type="ECO:0000256" key="3">
    <source>
        <dbReference type="ARBA" id="ARBA00022692"/>
    </source>
</evidence>
<evidence type="ECO:0000256" key="1">
    <source>
        <dbReference type="ARBA" id="ARBA00004141"/>
    </source>
</evidence>
<keyword evidence="3 6" id="KW-0812">Transmembrane</keyword>
<evidence type="ECO:0000256" key="5">
    <source>
        <dbReference type="ARBA" id="ARBA00023136"/>
    </source>
</evidence>
<dbReference type="AlphaFoldDB" id="A0A1G5C706"/>
<dbReference type="PANTHER" id="PTHR34857:SF2">
    <property type="entry name" value="SLL0384 PROTEIN"/>
    <property type="match status" value="1"/>
</dbReference>
<dbReference type="CDD" id="cd16914">
    <property type="entry name" value="EcfT"/>
    <property type="match status" value="1"/>
</dbReference>
<dbReference type="InterPro" id="IPR003339">
    <property type="entry name" value="ABC/ECF_trnsptr_transmembrane"/>
</dbReference>
<keyword evidence="8" id="KW-1185">Reference proteome</keyword>
<dbReference type="InterPro" id="IPR051611">
    <property type="entry name" value="ECF_transporter_component"/>
</dbReference>
<dbReference type="EMBL" id="FMUX01000002">
    <property type="protein sequence ID" value="SCX98107.1"/>
    <property type="molecule type" value="Genomic_DNA"/>
</dbReference>
<proteinExistence type="predicted"/>
<dbReference type="PANTHER" id="PTHR34857">
    <property type="entry name" value="SLL0384 PROTEIN"/>
    <property type="match status" value="1"/>
</dbReference>
<sequence length="247" mass="26544">MTPPLLTWSPWTRLCLLAGMVPVTFLLFDPPLSLLPLIVVVPLGTTSGAAVTWVGRTLALLIPFGALLALMYLVAMPVSGEVLWAYGPVEVGRDNAFLALSIFSRVGVMLGSLCLFAVSTPASELLTDLRRRGASPFLVYVLATTVNLVPLLKHRASCVLDAQRARGLDLDGGPMARARHLVPLVGPLLLGALADVEKRAMALELRGGLKRRRAEDVYEPPGEALLRLASAALVVGALGYRVWMLFR</sequence>
<comment type="subcellular location">
    <subcellularLocation>
        <location evidence="1">Membrane</location>
        <topology evidence="1">Multi-pass membrane protein</topology>
    </subcellularLocation>
</comment>
<feature type="transmembrane region" description="Helical" evidence="6">
    <location>
        <begin position="96"/>
        <end position="122"/>
    </location>
</feature>
<feature type="transmembrane region" description="Helical" evidence="6">
    <location>
        <begin position="224"/>
        <end position="243"/>
    </location>
</feature>
<feature type="transmembrane region" description="Helical" evidence="6">
    <location>
        <begin position="58"/>
        <end position="76"/>
    </location>
</feature>
<evidence type="ECO:0000256" key="2">
    <source>
        <dbReference type="ARBA" id="ARBA00022475"/>
    </source>
</evidence>
<keyword evidence="4 6" id="KW-1133">Transmembrane helix</keyword>
<accession>A0A1G5C706</accession>
<evidence type="ECO:0000256" key="4">
    <source>
        <dbReference type="ARBA" id="ARBA00022989"/>
    </source>
</evidence>
<dbReference type="Pfam" id="PF02361">
    <property type="entry name" value="CbiQ"/>
    <property type="match status" value="1"/>
</dbReference>
<feature type="transmembrane region" description="Helical" evidence="6">
    <location>
        <begin position="34"/>
        <end position="51"/>
    </location>
</feature>
<feature type="transmembrane region" description="Helical" evidence="6">
    <location>
        <begin position="134"/>
        <end position="152"/>
    </location>
</feature>